<name>F0NZY1_WEEVC</name>
<evidence type="ECO:0000313" key="1">
    <source>
        <dbReference type="EMBL" id="ADX68405.1"/>
    </source>
</evidence>
<dbReference type="Proteomes" id="UP000008641">
    <property type="component" value="Chromosome"/>
</dbReference>
<sequence>MIKKFFFALAAYVSVYSVTSCKKDDDNKDELDVYVDIPLEQRNALDDEAIQQYLAKYYFHPTNGKLTAKDTIVGTNPTTGINDDEYPTLDNFAQRDEKGIWYAINPNVQAEGNSITSNKNDSILISYDNYIFRATDNKNYKYKFGQVRLFSSTTERGVPVYDPVFYHVNLTDEQIKSGFKEEYYVLENFVEGLKHFKATNRSSSDLYHMQGVIILPSRLAYARRKVWDGNYLNDQIYRDYSFVFSFELNKIIPRKK</sequence>
<reference evidence="1 2" key="1">
    <citation type="journal article" date="2011" name="Stand. Genomic Sci.">
        <title>Complete genome sequence of Weeksella virosa type strain (9751).</title>
        <authorList>
            <person name="Lang E."/>
            <person name="Teshima H."/>
            <person name="Lucas S."/>
            <person name="Lapidus A."/>
            <person name="Hammon N."/>
            <person name="Deshpande S."/>
            <person name="Nolan M."/>
            <person name="Cheng J.F."/>
            <person name="Pitluck S."/>
            <person name="Liolios K."/>
            <person name="Pagani I."/>
            <person name="Mikhailova N."/>
            <person name="Ivanova N."/>
            <person name="Mavromatis K."/>
            <person name="Pati A."/>
            <person name="Tapia R."/>
            <person name="Han C."/>
            <person name="Goodwin L."/>
            <person name="Chen A."/>
            <person name="Palaniappan K."/>
            <person name="Land M."/>
            <person name="Hauser L."/>
            <person name="Chang Y.J."/>
            <person name="Jeffries C.D."/>
            <person name="Brambilla E.M."/>
            <person name="Kopitz M."/>
            <person name="Rohde M."/>
            <person name="Goker M."/>
            <person name="Tindall B.J."/>
            <person name="Detter J.C."/>
            <person name="Woyke T."/>
            <person name="Bristow J."/>
            <person name="Eisen J.A."/>
            <person name="Markowitz V."/>
            <person name="Hugenholtz P."/>
            <person name="Klenk H.P."/>
            <person name="Kyrpides N.C."/>
        </authorList>
    </citation>
    <scope>NUCLEOTIDE SEQUENCE [LARGE SCALE GENOMIC DNA]</scope>
    <source>
        <strain evidence="2">ATCC 43766 / DSM 16922 / JCM 21250 / NBRC 16016 / NCTC 11634 / CL345/78</strain>
    </source>
</reference>
<dbReference type="STRING" id="865938.Weevi_1713"/>
<dbReference type="OrthoDB" id="1270857at2"/>
<dbReference type="RefSeq" id="WP_013598794.1">
    <property type="nucleotide sequence ID" value="NC_015144.1"/>
</dbReference>
<accession>F0NZY1</accession>
<dbReference type="PROSITE" id="PS51257">
    <property type="entry name" value="PROKAR_LIPOPROTEIN"/>
    <property type="match status" value="1"/>
</dbReference>
<reference evidence="2" key="2">
    <citation type="journal article" date="2011" name="Stand. Genomic Sci.">
        <title>Complete genome sequence of Weeksella virosa type strain (9751T).</title>
        <authorList>
            <person name="Lang E."/>
            <person name="Teshima H."/>
            <person name="Lucas S."/>
            <person name="Lapidus A."/>
            <person name="Hammon N."/>
            <person name="Deshpande S."/>
            <person name="Nolan M."/>
            <person name="Cheng J."/>
            <person name="Pitluck S."/>
            <person name="Liolios K."/>
            <person name="Pagani I."/>
            <person name="Mikhailova N."/>
            <person name="Ivanova N."/>
            <person name="Mavromatis K."/>
            <person name="Pati A."/>
            <person name="Tapia R."/>
            <person name="Han C."/>
            <person name="Goodwin L."/>
            <person name="Chen A."/>
            <person name="Palaniappan K."/>
            <person name="Land M."/>
            <person name="Hauser L."/>
            <person name="Chang Y."/>
            <person name="Jeffries C."/>
            <person name="Brambilla E."/>
            <person name="Kopitz M."/>
            <person name="Rohde M."/>
            <person name="Goker M."/>
            <person name="Tindall B."/>
            <person name="Detter J."/>
            <person name="Woyke T."/>
            <person name="Bristow J."/>
            <person name="Eisen J."/>
            <person name="Markowitz V."/>
            <person name="Hugenholtz P."/>
            <person name="Klenk H."/>
            <person name="Kyrpides N."/>
        </authorList>
    </citation>
    <scope>NUCLEOTIDE SEQUENCE [LARGE SCALE GENOMIC DNA]</scope>
    <source>
        <strain evidence="2">ATCC 43766 / DSM 16922 / JCM 21250 / NBRC 16016 / NCTC 11634 / CL345/78</strain>
    </source>
</reference>
<gene>
    <name evidence="1" type="ordered locus">Weevi_1713</name>
</gene>
<evidence type="ECO:0008006" key="3">
    <source>
        <dbReference type="Google" id="ProtNLM"/>
    </source>
</evidence>
<keyword evidence="2" id="KW-1185">Reference proteome</keyword>
<dbReference type="eggNOG" id="ENOG502ZURD">
    <property type="taxonomic scope" value="Bacteria"/>
</dbReference>
<proteinExistence type="predicted"/>
<dbReference type="KEGG" id="wvi:Weevi_1713"/>
<evidence type="ECO:0000313" key="2">
    <source>
        <dbReference type="Proteomes" id="UP000008641"/>
    </source>
</evidence>
<dbReference type="AlphaFoldDB" id="F0NZY1"/>
<dbReference type="HOGENOM" id="CLU_1119487_0_0_10"/>
<organism evidence="1 2">
    <name type="scientific">Weeksella virosa (strain ATCC 43766 / DSM 16922 / JCM 21250 / CCUG 30538 / CDC 9751 / IAM 14551 / NBRC 16016 / NCTC 11634 / CL345/78)</name>
    <dbReference type="NCBI Taxonomy" id="865938"/>
    <lineage>
        <taxon>Bacteria</taxon>
        <taxon>Pseudomonadati</taxon>
        <taxon>Bacteroidota</taxon>
        <taxon>Flavobacteriia</taxon>
        <taxon>Flavobacteriales</taxon>
        <taxon>Weeksellaceae</taxon>
        <taxon>Weeksella</taxon>
    </lineage>
</organism>
<dbReference type="EMBL" id="CP002455">
    <property type="protein sequence ID" value="ADX68405.1"/>
    <property type="molecule type" value="Genomic_DNA"/>
</dbReference>
<protein>
    <recommendedName>
        <fullName evidence="3">Lipoprotein</fullName>
    </recommendedName>
</protein>